<accession>A0A0C5VYJ7</accession>
<name>A0A0C5VYJ7_9GAMM</name>
<dbReference type="STRING" id="1445510.YC6258_03438"/>
<dbReference type="InterPro" id="IPR003819">
    <property type="entry name" value="TauD/TfdA-like"/>
</dbReference>
<keyword evidence="6" id="KW-1185">Reference proteome</keyword>
<dbReference type="GO" id="GO:0017000">
    <property type="term" value="P:antibiotic biosynthetic process"/>
    <property type="evidence" value="ECO:0007669"/>
    <property type="project" value="UniProtKB-KW"/>
</dbReference>
<dbReference type="Proteomes" id="UP000032266">
    <property type="component" value="Chromosome"/>
</dbReference>
<keyword evidence="3" id="KW-0045">Antibiotic biosynthesis</keyword>
<dbReference type="Pfam" id="PF02668">
    <property type="entry name" value="TauD"/>
    <property type="match status" value="1"/>
</dbReference>
<evidence type="ECO:0000313" key="6">
    <source>
        <dbReference type="Proteomes" id="UP000032266"/>
    </source>
</evidence>
<proteinExistence type="predicted"/>
<comment type="cofactor">
    <cofactor evidence="1">
        <name>Fe(2+)</name>
        <dbReference type="ChEBI" id="CHEBI:29033"/>
    </cofactor>
</comment>
<evidence type="ECO:0000313" key="5">
    <source>
        <dbReference type="EMBL" id="AJQ95474.1"/>
    </source>
</evidence>
<dbReference type="EMBL" id="CP007142">
    <property type="protein sequence ID" value="AJQ95474.1"/>
    <property type="molecule type" value="Genomic_DNA"/>
</dbReference>
<dbReference type="PANTHER" id="PTHR10696:SF56">
    <property type="entry name" value="TAUD_TFDA-LIKE DOMAIN-CONTAINING PROTEIN"/>
    <property type="match status" value="1"/>
</dbReference>
<dbReference type="PATRIC" id="fig|1445510.3.peg.3398"/>
<dbReference type="GO" id="GO:0016706">
    <property type="term" value="F:2-oxoglutarate-dependent dioxygenase activity"/>
    <property type="evidence" value="ECO:0007669"/>
    <property type="project" value="UniProtKB-ARBA"/>
</dbReference>
<keyword evidence="2" id="KW-0560">Oxidoreductase</keyword>
<reference evidence="5 6" key="1">
    <citation type="submission" date="2014-01" db="EMBL/GenBank/DDBJ databases">
        <title>Full genme sequencing of cellulolytic bacterium Gynuella sunshinyii YC6258T gen. nov., sp. nov.</title>
        <authorList>
            <person name="Khan H."/>
            <person name="Chung E.J."/>
            <person name="Chung Y.R."/>
        </authorList>
    </citation>
    <scope>NUCLEOTIDE SEQUENCE [LARGE SCALE GENOMIC DNA]</scope>
    <source>
        <strain evidence="5 6">YC6258</strain>
    </source>
</reference>
<keyword evidence="5" id="KW-0223">Dioxygenase</keyword>
<sequence length="334" mass="38227">MTESDVIVVESEQFAGHLPFLVRPDNNLLWQNCLDRLHAIIHENLEKYGGILLRGFQVDGEADFQAFAQSFGYELLNYDYASTPRAEVRTGVYTSTEYPAHQIIPLHNEQAYTRSWPMKIWFHCITASEQGGETPIVDSRQVYQSIDPVIRRKFIDNGLLYVRNYGNGLDLPWQKAFSTDDPAAVENFCQANHIEFEWKDDGELRTRQRCQAVAVHPRTGETVWFNQAHLFHVSNLQPHVRETLLSIVEEADLPRNVYYGDGSAIDEADLDHVREVLQRHQVSFPWQPGDILMLDNMLVAHGRNRFQGERKIVVAMAEPVVDGVLVQESNHVSA</sequence>
<dbReference type="HOGENOM" id="CLU_044153_0_0_6"/>
<dbReference type="InterPro" id="IPR050411">
    <property type="entry name" value="AlphaKG_dependent_hydroxylases"/>
</dbReference>
<evidence type="ECO:0000259" key="4">
    <source>
        <dbReference type="Pfam" id="PF02668"/>
    </source>
</evidence>
<dbReference type="Gene3D" id="3.60.130.10">
    <property type="entry name" value="Clavaminate synthase-like"/>
    <property type="match status" value="1"/>
</dbReference>
<evidence type="ECO:0000256" key="3">
    <source>
        <dbReference type="ARBA" id="ARBA00023194"/>
    </source>
</evidence>
<dbReference type="RefSeq" id="WP_044617768.1">
    <property type="nucleotide sequence ID" value="NZ_CP007142.1"/>
</dbReference>
<gene>
    <name evidence="5" type="ORF">YC6258_03438</name>
</gene>
<feature type="domain" description="TauD/TfdA-like" evidence="4">
    <location>
        <begin position="33"/>
        <end position="315"/>
    </location>
</feature>
<protein>
    <submittedName>
        <fullName evidence="5">Putative taurine catabolism dioxygenase</fullName>
    </submittedName>
</protein>
<dbReference type="PANTHER" id="PTHR10696">
    <property type="entry name" value="GAMMA-BUTYROBETAINE HYDROXYLASE-RELATED"/>
    <property type="match status" value="1"/>
</dbReference>
<dbReference type="SUPFAM" id="SSF51197">
    <property type="entry name" value="Clavaminate synthase-like"/>
    <property type="match status" value="1"/>
</dbReference>
<evidence type="ECO:0000256" key="1">
    <source>
        <dbReference type="ARBA" id="ARBA00001954"/>
    </source>
</evidence>
<dbReference type="AlphaFoldDB" id="A0A0C5VYJ7"/>
<evidence type="ECO:0000256" key="2">
    <source>
        <dbReference type="ARBA" id="ARBA00023002"/>
    </source>
</evidence>
<organism evidence="5 6">
    <name type="scientific">Gynuella sunshinyii YC6258</name>
    <dbReference type="NCBI Taxonomy" id="1445510"/>
    <lineage>
        <taxon>Bacteria</taxon>
        <taxon>Pseudomonadati</taxon>
        <taxon>Pseudomonadota</taxon>
        <taxon>Gammaproteobacteria</taxon>
        <taxon>Oceanospirillales</taxon>
        <taxon>Saccharospirillaceae</taxon>
        <taxon>Gynuella</taxon>
    </lineage>
</organism>
<dbReference type="InterPro" id="IPR042098">
    <property type="entry name" value="TauD-like_sf"/>
</dbReference>
<dbReference type="KEGG" id="gsn:YC6258_03438"/>